<comment type="caution">
    <text evidence="1">The sequence shown here is derived from an EMBL/GenBank/DDBJ whole genome shotgun (WGS) entry which is preliminary data.</text>
</comment>
<evidence type="ECO:0000313" key="2">
    <source>
        <dbReference type="Proteomes" id="UP000247078"/>
    </source>
</evidence>
<dbReference type="AlphaFoldDB" id="A0A855Y3Q7"/>
<dbReference type="EMBL" id="QGTZ01000009">
    <property type="protein sequence ID" value="PWW37379.1"/>
    <property type="molecule type" value="Genomic_DNA"/>
</dbReference>
<dbReference type="Proteomes" id="UP000247078">
    <property type="component" value="Unassembled WGS sequence"/>
</dbReference>
<protein>
    <submittedName>
        <fullName evidence="1">Uncharacterized protein</fullName>
    </submittedName>
</protein>
<gene>
    <name evidence="1" type="ORF">DET56_109266</name>
</gene>
<accession>A0A855Y3Q7</accession>
<name>A0A855Y3Q7_9BACL</name>
<sequence>MYTQPYPESDATKVYVVNANDIGSGEGGGSGGTADPEIITILGAGAAANTANYPASGSVKKSTDITVTYGSSTAATTGTFTTFLVDINDRESVLPGLRNNISIAQVTSVNVGDVVDYTIPAGCKLRIKYSAPAGGGTLSIKGVV</sequence>
<dbReference type="RefSeq" id="WP_110000796.1">
    <property type="nucleotide sequence ID" value="NZ_QGTZ01000009.1"/>
</dbReference>
<proteinExistence type="predicted"/>
<reference evidence="1 2" key="1">
    <citation type="submission" date="2018-05" db="EMBL/GenBank/DDBJ databases">
        <title>Freshwater and sediment microbial communities from various areas in North America, analyzing microbe dynamics in response to fracking.</title>
        <authorList>
            <person name="Lamendella R."/>
        </authorList>
    </citation>
    <scope>NUCLEOTIDE SEQUENCE [LARGE SCALE GENOMIC DNA]</scope>
    <source>
        <strain evidence="1 2">DB-3</strain>
    </source>
</reference>
<organism evidence="1 2">
    <name type="scientific">Paenibacillus pabuli</name>
    <dbReference type="NCBI Taxonomy" id="1472"/>
    <lineage>
        <taxon>Bacteria</taxon>
        <taxon>Bacillati</taxon>
        <taxon>Bacillota</taxon>
        <taxon>Bacilli</taxon>
        <taxon>Bacillales</taxon>
        <taxon>Paenibacillaceae</taxon>
        <taxon>Paenibacillus</taxon>
    </lineage>
</organism>
<evidence type="ECO:0000313" key="1">
    <source>
        <dbReference type="EMBL" id="PWW37379.1"/>
    </source>
</evidence>